<evidence type="ECO:0000256" key="5">
    <source>
        <dbReference type="ARBA" id="ARBA00022490"/>
    </source>
</evidence>
<dbReference type="KEGG" id="pmrn:116953033"/>
<evidence type="ECO:0000256" key="14">
    <source>
        <dbReference type="ARBA" id="ARBA00023303"/>
    </source>
</evidence>
<dbReference type="InterPro" id="IPR036249">
    <property type="entry name" value="Thioredoxin-like_sf"/>
</dbReference>
<dbReference type="InterPro" id="IPR036282">
    <property type="entry name" value="Glutathione-S-Trfase_C_sf"/>
</dbReference>
<evidence type="ECO:0000256" key="15">
    <source>
        <dbReference type="ARBA" id="ARBA00024167"/>
    </source>
</evidence>
<dbReference type="NCBIfam" id="TIGR00862">
    <property type="entry name" value="O-ClC"/>
    <property type="match status" value="1"/>
</dbReference>
<keyword evidence="19" id="KW-1185">Reference proteome</keyword>
<dbReference type="GO" id="GO:0034707">
    <property type="term" value="C:chloride channel complex"/>
    <property type="evidence" value="ECO:0007669"/>
    <property type="project" value="UniProtKB-KW"/>
</dbReference>
<evidence type="ECO:0000256" key="6">
    <source>
        <dbReference type="ARBA" id="ARBA00022692"/>
    </source>
</evidence>
<evidence type="ECO:0000256" key="11">
    <source>
        <dbReference type="ARBA" id="ARBA00023136"/>
    </source>
</evidence>
<name>A0AAJ7U2Q5_PETMA</name>
<organism evidence="19 20">
    <name type="scientific">Petromyzon marinus</name>
    <name type="common">Sea lamprey</name>
    <dbReference type="NCBI Taxonomy" id="7757"/>
    <lineage>
        <taxon>Eukaryota</taxon>
        <taxon>Metazoa</taxon>
        <taxon>Chordata</taxon>
        <taxon>Craniata</taxon>
        <taxon>Vertebrata</taxon>
        <taxon>Cyclostomata</taxon>
        <taxon>Hyperoartia</taxon>
        <taxon>Petromyzontiformes</taxon>
        <taxon>Petromyzontidae</taxon>
        <taxon>Petromyzon</taxon>
    </lineage>
</organism>
<dbReference type="Proteomes" id="UP001318040">
    <property type="component" value="Chromosome 49"/>
</dbReference>
<evidence type="ECO:0000313" key="19">
    <source>
        <dbReference type="Proteomes" id="UP001318040"/>
    </source>
</evidence>
<dbReference type="SFLD" id="SFLDG00358">
    <property type="entry name" value="Main_(cytGST)"/>
    <property type="match status" value="1"/>
</dbReference>
<keyword evidence="10 16" id="KW-0406">Ion transport</keyword>
<keyword evidence="9" id="KW-0560">Oxidoreductase</keyword>
<evidence type="ECO:0000259" key="18">
    <source>
        <dbReference type="PROSITE" id="PS50405"/>
    </source>
</evidence>
<keyword evidence="12 16" id="KW-0869">Chloride channel</keyword>
<dbReference type="CDD" id="cd10297">
    <property type="entry name" value="GST_C_CLIC5"/>
    <property type="match status" value="1"/>
</dbReference>
<dbReference type="InterPro" id="IPR010987">
    <property type="entry name" value="Glutathione-S-Trfase_C-like"/>
</dbReference>
<proteinExistence type="inferred from homology"/>
<dbReference type="FunFam" id="1.20.1050.10:FF:000001">
    <property type="entry name" value="Chloride intracellular channel 2"/>
    <property type="match status" value="1"/>
</dbReference>
<dbReference type="GO" id="GO:0005737">
    <property type="term" value="C:cytoplasm"/>
    <property type="evidence" value="ECO:0007669"/>
    <property type="project" value="UniProtKB-SubCell"/>
</dbReference>
<dbReference type="PRINTS" id="PR01263">
    <property type="entry name" value="INTCLCHANNEL"/>
</dbReference>
<evidence type="ECO:0000256" key="17">
    <source>
        <dbReference type="SAM" id="MobiDB-lite"/>
    </source>
</evidence>
<evidence type="ECO:0000256" key="12">
    <source>
        <dbReference type="ARBA" id="ARBA00023173"/>
    </source>
</evidence>
<keyword evidence="3 16" id="KW-0813">Transport</keyword>
<keyword evidence="7 16" id="KW-0851">Voltage-gated channel</keyword>
<dbReference type="CDD" id="cd03061">
    <property type="entry name" value="GST_N_CLIC"/>
    <property type="match status" value="1"/>
</dbReference>
<evidence type="ECO:0000313" key="20">
    <source>
        <dbReference type="RefSeq" id="XP_032828748.1"/>
    </source>
</evidence>
<evidence type="ECO:0000256" key="10">
    <source>
        <dbReference type="ARBA" id="ARBA00023065"/>
    </source>
</evidence>
<evidence type="ECO:0000256" key="8">
    <source>
        <dbReference type="ARBA" id="ARBA00022989"/>
    </source>
</evidence>
<evidence type="ECO:0000256" key="7">
    <source>
        <dbReference type="ARBA" id="ARBA00022882"/>
    </source>
</evidence>
<keyword evidence="5 16" id="KW-0963">Cytoplasm</keyword>
<dbReference type="FunFam" id="3.40.30.10:FF:000021">
    <property type="entry name" value="Chloride intracellular channel 4"/>
    <property type="match status" value="1"/>
</dbReference>
<dbReference type="InterPro" id="IPR040079">
    <property type="entry name" value="Glutathione_S-Trfase"/>
</dbReference>
<feature type="compositionally biased region" description="Gly residues" evidence="17">
    <location>
        <begin position="64"/>
        <end position="80"/>
    </location>
</feature>
<dbReference type="Gene3D" id="3.40.30.10">
    <property type="entry name" value="Glutaredoxin"/>
    <property type="match status" value="1"/>
</dbReference>
<keyword evidence="8" id="KW-1133">Transmembrane helix</keyword>
<comment type="similarity">
    <text evidence="2 16">Belongs to the chloride channel CLIC family.</text>
</comment>
<dbReference type="InterPro" id="IPR053823">
    <property type="entry name" value="CLIC_N"/>
</dbReference>
<keyword evidence="13 16" id="KW-0868">Chloride</keyword>
<dbReference type="SUPFAM" id="SSF52833">
    <property type="entry name" value="Thioredoxin-like"/>
    <property type="match status" value="1"/>
</dbReference>
<evidence type="ECO:0000256" key="13">
    <source>
        <dbReference type="ARBA" id="ARBA00023214"/>
    </source>
</evidence>
<evidence type="ECO:0000256" key="9">
    <source>
        <dbReference type="ARBA" id="ARBA00023002"/>
    </source>
</evidence>
<feature type="domain" description="GST C-terminal" evidence="18">
    <location>
        <begin position="163"/>
        <end position="326"/>
    </location>
</feature>
<sequence>MLLPPPPPPPPPSGEDGLCGEECGEQCCLSDELPPPPPCLLEEPACDEGSRGEHGSAAEAGVASGVGGGRGAAAGARGAGGEVESGLSAVANGSLHQDFEIGIFVKAGSDGESIGNCPFSQRLFMILWLKGVVFNVTTVDIKRKPPELQNLAPGTHPPFLTFNGEVKTDVNKIEEFLEEQLSPPNYVRLAARHRESNLAGNDVFAKFSAYIKNAKKEANDNLEKALLKAFKKLDDYLLSPLPEEIDDCSMGDDGISPRKFLDGDELTLADCNLLPKLHIVKIVAKKYRDFEIPAEMTGVWKYLRGAYARDEFTNTCPADREIELAYADVAKRMS</sequence>
<evidence type="ECO:0000256" key="16">
    <source>
        <dbReference type="RuleBase" id="RU362009"/>
    </source>
</evidence>
<accession>A0AAJ7U2Q5</accession>
<dbReference type="AlphaFoldDB" id="A0AAJ7U2Q5"/>
<dbReference type="Pfam" id="PF22441">
    <property type="entry name" value="CLIC-like_N"/>
    <property type="match status" value="1"/>
</dbReference>
<evidence type="ECO:0000256" key="2">
    <source>
        <dbReference type="ARBA" id="ARBA00007655"/>
    </source>
</evidence>
<dbReference type="RefSeq" id="XP_032828748.1">
    <property type="nucleotide sequence ID" value="XM_032972857.1"/>
</dbReference>
<keyword evidence="14 16" id="KW-0407">Ion channel</keyword>
<evidence type="ECO:0000256" key="4">
    <source>
        <dbReference type="ARBA" id="ARBA00022475"/>
    </source>
</evidence>
<dbReference type="Pfam" id="PF13410">
    <property type="entry name" value="GST_C_2"/>
    <property type="match status" value="1"/>
</dbReference>
<evidence type="ECO:0000256" key="3">
    <source>
        <dbReference type="ARBA" id="ARBA00022448"/>
    </source>
</evidence>
<keyword evidence="6" id="KW-0812">Transmembrane</keyword>
<dbReference type="PANTHER" id="PTHR45476">
    <property type="entry name" value="CHLORIDE INTRACELLULAR CHANNEL PROTEIN 6-RELATED"/>
    <property type="match status" value="1"/>
</dbReference>
<keyword evidence="11" id="KW-0472">Membrane</keyword>
<comment type="catalytic activity">
    <reaction evidence="15">
        <text>chloride(in) = chloride(out)</text>
        <dbReference type="Rhea" id="RHEA:29823"/>
        <dbReference type="ChEBI" id="CHEBI:17996"/>
    </reaction>
</comment>
<dbReference type="InterPro" id="IPR002946">
    <property type="entry name" value="CLIC"/>
</dbReference>
<feature type="region of interest" description="Disordered" evidence="17">
    <location>
        <begin position="39"/>
        <end position="80"/>
    </location>
</feature>
<dbReference type="Gene3D" id="1.20.1050.10">
    <property type="match status" value="1"/>
</dbReference>
<comment type="subcellular location">
    <subcellularLocation>
        <location evidence="1">Cell membrane</location>
        <topology evidence="1">Single-pass membrane protein</topology>
    </subcellularLocation>
    <subcellularLocation>
        <location evidence="16">Membrane</location>
        <topology evidence="16">Single-pass membrane protein</topology>
    </subcellularLocation>
    <subcellularLocation>
        <location evidence="16">Cytoplasm</location>
    </subcellularLocation>
</comment>
<dbReference type="SFLD" id="SFLDS00019">
    <property type="entry name" value="Glutathione_Transferase_(cytos"/>
    <property type="match status" value="1"/>
</dbReference>
<comment type="domain">
    <text evidence="16">Members of this family may change from a globular, soluble state to a state where the N-terminal domain is inserted into the membrane and functions as chloride channel. A conformation change of the N-terminal domain is thought to expose hydrophobic surfaces that trigger membrane insertion.</text>
</comment>
<evidence type="ECO:0000256" key="1">
    <source>
        <dbReference type="ARBA" id="ARBA00004162"/>
    </source>
</evidence>
<reference evidence="20" key="1">
    <citation type="submission" date="2025-08" db="UniProtKB">
        <authorList>
            <consortium name="RefSeq"/>
        </authorList>
    </citation>
    <scope>IDENTIFICATION</scope>
    <source>
        <tissue evidence="20">Sperm</tissue>
    </source>
</reference>
<dbReference type="PROSITE" id="PS50405">
    <property type="entry name" value="GST_CTER"/>
    <property type="match status" value="1"/>
</dbReference>
<dbReference type="GO" id="GO:0005254">
    <property type="term" value="F:chloride channel activity"/>
    <property type="evidence" value="ECO:0007669"/>
    <property type="project" value="UniProtKB-KW"/>
</dbReference>
<dbReference type="GO" id="GO:0016491">
    <property type="term" value="F:oxidoreductase activity"/>
    <property type="evidence" value="ECO:0007669"/>
    <property type="project" value="UniProtKB-KW"/>
</dbReference>
<protein>
    <recommendedName>
        <fullName evidence="16">Chloride intracellular channel protein</fullName>
    </recommendedName>
</protein>
<dbReference type="SUPFAM" id="SSF47616">
    <property type="entry name" value="GST C-terminal domain-like"/>
    <property type="match status" value="1"/>
</dbReference>
<dbReference type="GO" id="GO:0005886">
    <property type="term" value="C:plasma membrane"/>
    <property type="evidence" value="ECO:0007669"/>
    <property type="project" value="UniProtKB-SubCell"/>
</dbReference>
<keyword evidence="4" id="KW-1003">Cell membrane</keyword>
<gene>
    <name evidence="20" type="primary">LOC116953033</name>
</gene>
<dbReference type="InterPro" id="IPR042069">
    <property type="entry name" value="CLIC5_C_GST"/>
</dbReference>